<dbReference type="InterPro" id="IPR050090">
    <property type="entry name" value="Tyrosine_recombinase_XerCD"/>
</dbReference>
<dbReference type="EMBL" id="JBHMBH010000029">
    <property type="protein sequence ID" value="MFB9715229.1"/>
    <property type="molecule type" value="Genomic_DNA"/>
</dbReference>
<gene>
    <name evidence="3" type="ORF">ACFFPI_14005</name>
</gene>
<dbReference type="PANTHER" id="PTHR30349:SF90">
    <property type="entry name" value="TYROSINE RECOMBINASE XERD"/>
    <property type="match status" value="1"/>
</dbReference>
<dbReference type="InterPro" id="IPR013762">
    <property type="entry name" value="Integrase-like_cat_sf"/>
</dbReference>
<evidence type="ECO:0000313" key="4">
    <source>
        <dbReference type="Proteomes" id="UP001589536"/>
    </source>
</evidence>
<comment type="caution">
    <text evidence="3">The sequence shown here is derived from an EMBL/GenBank/DDBJ whole genome shotgun (WGS) entry which is preliminary data.</text>
</comment>
<evidence type="ECO:0000256" key="1">
    <source>
        <dbReference type="ARBA" id="ARBA00023172"/>
    </source>
</evidence>
<evidence type="ECO:0000259" key="2">
    <source>
        <dbReference type="PROSITE" id="PS51898"/>
    </source>
</evidence>
<dbReference type="Pfam" id="PF00589">
    <property type="entry name" value="Phage_integrase"/>
    <property type="match status" value="1"/>
</dbReference>
<feature type="domain" description="Tyr recombinase" evidence="2">
    <location>
        <begin position="254"/>
        <end position="434"/>
    </location>
</feature>
<reference evidence="3 4" key="1">
    <citation type="submission" date="2024-09" db="EMBL/GenBank/DDBJ databases">
        <authorList>
            <person name="Sun Q."/>
            <person name="Mori K."/>
        </authorList>
    </citation>
    <scope>NUCLEOTIDE SEQUENCE [LARGE SCALE GENOMIC DNA]</scope>
    <source>
        <strain evidence="3 4">JCM 13519</strain>
    </source>
</reference>
<sequence length="440" mass="47497">MDDPNHVGCALVVGADGGLADVGASVVAGSAAPSAGSWHERIWPRRQAGPLAAVMMELIEWLVAQGYAPTTQRNQVRAAARLGSWMVAEDLKLGDLDAERGLRMVREDNERFPEHSSANENVPAVLRFLRETGRLRSACVVPTQASPAEACLGAWLRFLEVEQGRGVSWIYKARRVGAPFLELIEESAGELRWERVDVAMANDFLLRAVAGYSSSTAQCTAVLLRGLLTWAAANGWVEDGVAFGVLSPRRIRSDLPKGLTASEVAALKGAVNPGGPTGRRDMAIIVMLARLGVRVGEVAGLTLDDINWREPSLRVVGKGGRVLILPMPVDVGEALVEYIRVRRAEPGERGVFIRSLPPFKALNRVGVTEIIFKHARLAGLEGVYAHRLRHTAATQILAGGGNFRQVQELLGHASLASSMTYARVDMVPLRPLAPSWGKLP</sequence>
<keyword evidence="4" id="KW-1185">Reference proteome</keyword>
<dbReference type="RefSeq" id="WP_345035476.1">
    <property type="nucleotide sequence ID" value="NZ_BAABED010000001.1"/>
</dbReference>
<dbReference type="PANTHER" id="PTHR30349">
    <property type="entry name" value="PHAGE INTEGRASE-RELATED"/>
    <property type="match status" value="1"/>
</dbReference>
<proteinExistence type="predicted"/>
<evidence type="ECO:0000313" key="3">
    <source>
        <dbReference type="EMBL" id="MFB9715229.1"/>
    </source>
</evidence>
<dbReference type="InterPro" id="IPR011010">
    <property type="entry name" value="DNA_brk_join_enz"/>
</dbReference>
<organism evidence="3 4">
    <name type="scientific">Arthrobacter methylotrophus</name>
    <dbReference type="NCBI Taxonomy" id="121291"/>
    <lineage>
        <taxon>Bacteria</taxon>
        <taxon>Bacillati</taxon>
        <taxon>Actinomycetota</taxon>
        <taxon>Actinomycetes</taxon>
        <taxon>Micrococcales</taxon>
        <taxon>Micrococcaceae</taxon>
        <taxon>Arthrobacter</taxon>
    </lineage>
</organism>
<dbReference type="Gene3D" id="1.10.443.10">
    <property type="entry name" value="Intergrase catalytic core"/>
    <property type="match status" value="1"/>
</dbReference>
<dbReference type="PROSITE" id="PS51898">
    <property type="entry name" value="TYR_RECOMBINASE"/>
    <property type="match status" value="1"/>
</dbReference>
<dbReference type="InterPro" id="IPR002104">
    <property type="entry name" value="Integrase_catalytic"/>
</dbReference>
<accession>A0ABV5USP9</accession>
<dbReference type="Proteomes" id="UP001589536">
    <property type="component" value="Unassembled WGS sequence"/>
</dbReference>
<dbReference type="SUPFAM" id="SSF56349">
    <property type="entry name" value="DNA breaking-rejoining enzymes"/>
    <property type="match status" value="1"/>
</dbReference>
<protein>
    <submittedName>
        <fullName evidence="3">Tyrosine-type recombinase/integrase</fullName>
    </submittedName>
</protein>
<name>A0ABV5USP9_9MICC</name>
<keyword evidence="1" id="KW-0233">DNA recombination</keyword>